<evidence type="ECO:0000259" key="12">
    <source>
        <dbReference type="Pfam" id="PF02875"/>
    </source>
</evidence>
<feature type="domain" description="Mur ligase C-terminal" evidence="12">
    <location>
        <begin position="286"/>
        <end position="363"/>
    </location>
</feature>
<comment type="similarity">
    <text evidence="2 11">Belongs to the folylpolyglutamate synthase family.</text>
</comment>
<keyword evidence="7 11" id="KW-0067">ATP-binding</keyword>
<sequence>MDSLLQPLKHFGVNLGLNRIVKLLETLNNPHRQVPIIHVAGTNGKGSVCAYLSSILTESGYKTGRYTSPHLIDWNERICINEKPIESEELTRLIEIVKGVINSNEDQPTQFEIITAASWLYFAQEKVDIAVVEVGLGGRLDATNVCDHPLVTVITSIGRDHWQQLGSSISDIAREKAGIIKAGCPVVMGKLPEDAKRAVICRSIELESPIFVVSPAREISPGWAEYQTVGPGGRIKAIKYPLPLKGQIQLTNSALALASLGMLQRQGWEISGQAIIRGMEKTKWPGRMQWFNWKKDNSDCQLLIDGAHNPESAQVLRNYVDSIGDRNKNITWVMGMLTTKDHKDIFRELLKTKDRLYLVPVPGSDYANLDYLKTLALETCPDLDFCAIYEDIFLALNAAFNNFNNTNNNTNINGPVILCGSLYLIGHFFSQVNLVK</sequence>
<name>A0A1X4GJQ1_9CYAN</name>
<keyword evidence="4 11" id="KW-0436">Ligase</keyword>
<evidence type="ECO:0000313" key="15">
    <source>
        <dbReference type="Proteomes" id="UP000192997"/>
    </source>
</evidence>
<dbReference type="FunFam" id="3.40.1190.10:FF:000011">
    <property type="entry name" value="Folylpolyglutamate synthase/dihydrofolate synthase"/>
    <property type="match status" value="1"/>
</dbReference>
<dbReference type="InterPro" id="IPR004101">
    <property type="entry name" value="Mur_ligase_C"/>
</dbReference>
<gene>
    <name evidence="14" type="ORF">B7O87_00680</name>
</gene>
<dbReference type="GO" id="GO:0005524">
    <property type="term" value="F:ATP binding"/>
    <property type="evidence" value="ECO:0007669"/>
    <property type="project" value="UniProtKB-KW"/>
</dbReference>
<dbReference type="AlphaFoldDB" id="A0A1X4GJQ1"/>
<dbReference type="GO" id="GO:0008841">
    <property type="term" value="F:dihydrofolate synthase activity"/>
    <property type="evidence" value="ECO:0007669"/>
    <property type="project" value="TreeGrafter"/>
</dbReference>
<dbReference type="Gene3D" id="3.40.1190.10">
    <property type="entry name" value="Mur-like, catalytic domain"/>
    <property type="match status" value="1"/>
</dbReference>
<comment type="catalytic activity">
    <reaction evidence="10">
        <text>(6S)-5,6,7,8-tetrahydrofolyl-(gamma-L-Glu)(n) + L-glutamate + ATP = (6S)-5,6,7,8-tetrahydrofolyl-(gamma-L-Glu)(n+1) + ADP + phosphate + H(+)</text>
        <dbReference type="Rhea" id="RHEA:10580"/>
        <dbReference type="Rhea" id="RHEA-COMP:14738"/>
        <dbReference type="Rhea" id="RHEA-COMP:14740"/>
        <dbReference type="ChEBI" id="CHEBI:15378"/>
        <dbReference type="ChEBI" id="CHEBI:29985"/>
        <dbReference type="ChEBI" id="CHEBI:30616"/>
        <dbReference type="ChEBI" id="CHEBI:43474"/>
        <dbReference type="ChEBI" id="CHEBI:141005"/>
        <dbReference type="ChEBI" id="CHEBI:456216"/>
        <dbReference type="EC" id="6.3.2.17"/>
    </reaction>
</comment>
<dbReference type="Pfam" id="PF08245">
    <property type="entry name" value="Mur_ligase_M"/>
    <property type="match status" value="1"/>
</dbReference>
<dbReference type="Pfam" id="PF02875">
    <property type="entry name" value="Mur_ligase_C"/>
    <property type="match status" value="1"/>
</dbReference>
<dbReference type="InterPro" id="IPR001645">
    <property type="entry name" value="Folylpolyglutamate_synth"/>
</dbReference>
<dbReference type="PANTHER" id="PTHR11136:SF0">
    <property type="entry name" value="DIHYDROFOLATE SYNTHETASE-RELATED"/>
    <property type="match status" value="1"/>
</dbReference>
<dbReference type="PROSITE" id="PS01011">
    <property type="entry name" value="FOLYLPOLYGLU_SYNT_1"/>
    <property type="match status" value="1"/>
</dbReference>
<evidence type="ECO:0000256" key="10">
    <source>
        <dbReference type="ARBA" id="ARBA00047493"/>
    </source>
</evidence>
<dbReference type="NCBIfam" id="TIGR01499">
    <property type="entry name" value="folC"/>
    <property type="match status" value="1"/>
</dbReference>
<reference evidence="15" key="1">
    <citation type="submission" date="2017-04" db="EMBL/GenBank/DDBJ databases">
        <authorList>
            <person name="Abreu V.A."/>
            <person name="Popin R.V."/>
            <person name="Rigonato J."/>
            <person name="Andreote A.P."/>
            <person name="Schaker P.C."/>
            <person name="Hoff-Risseti C."/>
            <person name="Alvarenga D.O."/>
            <person name="Varani A.M."/>
            <person name="Fiore M.F."/>
        </authorList>
    </citation>
    <scope>NUCLEOTIDE SEQUENCE [LARGE SCALE GENOMIC DNA]</scope>
    <source>
        <strain evidence="15">CENA303</strain>
    </source>
</reference>
<evidence type="ECO:0000256" key="1">
    <source>
        <dbReference type="ARBA" id="ARBA00001946"/>
    </source>
</evidence>
<keyword evidence="8" id="KW-0460">Magnesium</keyword>
<dbReference type="Gene3D" id="3.90.190.20">
    <property type="entry name" value="Mur ligase, C-terminal domain"/>
    <property type="match status" value="1"/>
</dbReference>
<dbReference type="EC" id="6.3.2.17" evidence="3"/>
<evidence type="ECO:0000256" key="2">
    <source>
        <dbReference type="ARBA" id="ARBA00008276"/>
    </source>
</evidence>
<keyword evidence="6 11" id="KW-0547">Nucleotide-binding</keyword>
<evidence type="ECO:0000259" key="13">
    <source>
        <dbReference type="Pfam" id="PF08245"/>
    </source>
</evidence>
<dbReference type="PANTHER" id="PTHR11136">
    <property type="entry name" value="FOLYLPOLYGLUTAMATE SYNTHASE-RELATED"/>
    <property type="match status" value="1"/>
</dbReference>
<dbReference type="GO" id="GO:0005737">
    <property type="term" value="C:cytoplasm"/>
    <property type="evidence" value="ECO:0007669"/>
    <property type="project" value="TreeGrafter"/>
</dbReference>
<dbReference type="GO" id="GO:0004326">
    <property type="term" value="F:tetrahydrofolylpolyglutamate synthase activity"/>
    <property type="evidence" value="ECO:0007669"/>
    <property type="project" value="UniProtKB-EC"/>
</dbReference>
<evidence type="ECO:0000256" key="5">
    <source>
        <dbReference type="ARBA" id="ARBA00022723"/>
    </source>
</evidence>
<comment type="caution">
    <text evidence="14">The sequence shown here is derived from an EMBL/GenBank/DDBJ whole genome shotgun (WGS) entry which is preliminary data.</text>
</comment>
<organism evidence="14 15">
    <name type="scientific">Cylindrospermopsis raciborskii CENA303</name>
    <dbReference type="NCBI Taxonomy" id="1170769"/>
    <lineage>
        <taxon>Bacteria</taxon>
        <taxon>Bacillati</taxon>
        <taxon>Cyanobacteriota</taxon>
        <taxon>Cyanophyceae</taxon>
        <taxon>Nostocales</taxon>
        <taxon>Aphanizomenonaceae</taxon>
        <taxon>Cylindrospermopsis</taxon>
    </lineage>
</organism>
<dbReference type="GO" id="GO:0046872">
    <property type="term" value="F:metal ion binding"/>
    <property type="evidence" value="ECO:0007669"/>
    <property type="project" value="UniProtKB-KW"/>
</dbReference>
<dbReference type="InterPro" id="IPR036615">
    <property type="entry name" value="Mur_ligase_C_dom_sf"/>
</dbReference>
<protein>
    <recommendedName>
        <fullName evidence="3">tetrahydrofolate synthase</fullName>
        <ecNumber evidence="3">6.3.2.17</ecNumber>
    </recommendedName>
    <alternativeName>
        <fullName evidence="9">Tetrahydrofolylpolyglutamate synthase</fullName>
    </alternativeName>
</protein>
<evidence type="ECO:0000256" key="4">
    <source>
        <dbReference type="ARBA" id="ARBA00022598"/>
    </source>
</evidence>
<evidence type="ECO:0000256" key="6">
    <source>
        <dbReference type="ARBA" id="ARBA00022741"/>
    </source>
</evidence>
<comment type="cofactor">
    <cofactor evidence="1">
        <name>Mg(2+)</name>
        <dbReference type="ChEBI" id="CHEBI:18420"/>
    </cofactor>
</comment>
<evidence type="ECO:0000256" key="7">
    <source>
        <dbReference type="ARBA" id="ARBA00022840"/>
    </source>
</evidence>
<evidence type="ECO:0000256" key="9">
    <source>
        <dbReference type="ARBA" id="ARBA00030592"/>
    </source>
</evidence>
<evidence type="ECO:0000313" key="14">
    <source>
        <dbReference type="EMBL" id="OSO97376.1"/>
    </source>
</evidence>
<keyword evidence="5" id="KW-0479">Metal-binding</keyword>
<evidence type="ECO:0000256" key="11">
    <source>
        <dbReference type="PIRNR" id="PIRNR001563"/>
    </source>
</evidence>
<proteinExistence type="inferred from homology"/>
<evidence type="ECO:0000256" key="3">
    <source>
        <dbReference type="ARBA" id="ARBA00013025"/>
    </source>
</evidence>
<dbReference type="InterPro" id="IPR036565">
    <property type="entry name" value="Mur-like_cat_sf"/>
</dbReference>
<dbReference type="EMBL" id="NBYN01000003">
    <property type="protein sequence ID" value="OSO97376.1"/>
    <property type="molecule type" value="Genomic_DNA"/>
</dbReference>
<accession>A0A1X4GJQ1</accession>
<dbReference type="InterPro" id="IPR018109">
    <property type="entry name" value="Folylpolyglutamate_synth_CS"/>
</dbReference>
<dbReference type="PIRSF" id="PIRSF001563">
    <property type="entry name" value="Folylpolyglu_synth"/>
    <property type="match status" value="1"/>
</dbReference>
<dbReference type="Proteomes" id="UP000192997">
    <property type="component" value="Unassembled WGS sequence"/>
</dbReference>
<dbReference type="SUPFAM" id="SSF53623">
    <property type="entry name" value="MurD-like peptide ligases, catalytic domain"/>
    <property type="match status" value="1"/>
</dbReference>
<dbReference type="InterPro" id="IPR013221">
    <property type="entry name" value="Mur_ligase_cen"/>
</dbReference>
<feature type="domain" description="Mur ligase central" evidence="13">
    <location>
        <begin position="39"/>
        <end position="258"/>
    </location>
</feature>
<dbReference type="SUPFAM" id="SSF53244">
    <property type="entry name" value="MurD-like peptide ligases, peptide-binding domain"/>
    <property type="match status" value="1"/>
</dbReference>
<evidence type="ECO:0000256" key="8">
    <source>
        <dbReference type="ARBA" id="ARBA00022842"/>
    </source>
</evidence>